<dbReference type="AlphaFoldDB" id="F2S8R0"/>
<organism evidence="1 2">
    <name type="scientific">Trichophyton tonsurans (strain CBS 112818)</name>
    <name type="common">Scalp ringworm fungus</name>
    <dbReference type="NCBI Taxonomy" id="647933"/>
    <lineage>
        <taxon>Eukaryota</taxon>
        <taxon>Fungi</taxon>
        <taxon>Dikarya</taxon>
        <taxon>Ascomycota</taxon>
        <taxon>Pezizomycotina</taxon>
        <taxon>Eurotiomycetes</taxon>
        <taxon>Eurotiomycetidae</taxon>
        <taxon>Onygenales</taxon>
        <taxon>Arthrodermataceae</taxon>
        <taxon>Trichophyton</taxon>
    </lineage>
</organism>
<protein>
    <submittedName>
        <fullName evidence="1">Uncharacterized protein</fullName>
    </submittedName>
</protein>
<sequence length="103" mass="11623">MTSSDFVVETTSEAQAFAPWDEGLDYAPTPGHFGTLKRIALNGHRTGGGPRDAAVRDYYKWLESKVTDETYKADFRKACEVTLAHHLDLELVLEDQDPDFFNQ</sequence>
<evidence type="ECO:0000313" key="2">
    <source>
        <dbReference type="Proteomes" id="UP000009172"/>
    </source>
</evidence>
<proteinExistence type="predicted"/>
<reference evidence="2" key="1">
    <citation type="journal article" date="2012" name="MBio">
        <title>Comparative genome analysis of Trichophyton rubrum and related dermatophytes reveals candidate genes involved in infection.</title>
        <authorList>
            <person name="Martinez D.A."/>
            <person name="Oliver B.G."/>
            <person name="Graeser Y."/>
            <person name="Goldberg J.M."/>
            <person name="Li W."/>
            <person name="Martinez-Rossi N.M."/>
            <person name="Monod M."/>
            <person name="Shelest E."/>
            <person name="Barton R.C."/>
            <person name="Birch E."/>
            <person name="Brakhage A.A."/>
            <person name="Chen Z."/>
            <person name="Gurr S.J."/>
            <person name="Heiman D."/>
            <person name="Heitman J."/>
            <person name="Kosti I."/>
            <person name="Rossi A."/>
            <person name="Saif S."/>
            <person name="Samalova M."/>
            <person name="Saunders C.W."/>
            <person name="Shea T."/>
            <person name="Summerbell R.C."/>
            <person name="Xu J."/>
            <person name="Young S."/>
            <person name="Zeng Q."/>
            <person name="Birren B.W."/>
            <person name="Cuomo C.A."/>
            <person name="White T.C."/>
        </authorList>
    </citation>
    <scope>NUCLEOTIDE SEQUENCE [LARGE SCALE GENOMIC DNA]</scope>
    <source>
        <strain evidence="2">CBS 112818</strain>
    </source>
</reference>
<keyword evidence="2" id="KW-1185">Reference proteome</keyword>
<dbReference type="EMBL" id="GG698529">
    <property type="protein sequence ID" value="EGD99959.1"/>
    <property type="molecule type" value="Genomic_DNA"/>
</dbReference>
<gene>
    <name evidence="1" type="ORF">TESG_07288</name>
</gene>
<dbReference type="HOGENOM" id="CLU_2265667_0_0_1"/>
<evidence type="ECO:0000313" key="1">
    <source>
        <dbReference type="EMBL" id="EGD99959.1"/>
    </source>
</evidence>
<name>F2S8R0_TRIT1</name>
<dbReference type="Proteomes" id="UP000009172">
    <property type="component" value="Unassembled WGS sequence"/>
</dbReference>
<accession>F2S8R0</accession>